<dbReference type="Proteomes" id="UP000237347">
    <property type="component" value="Unassembled WGS sequence"/>
</dbReference>
<dbReference type="AlphaFoldDB" id="A0AAW0K9R5"/>
<proteinExistence type="predicted"/>
<keyword evidence="3" id="KW-1185">Reference proteome</keyword>
<name>A0AAW0K9R5_QUESU</name>
<reference evidence="2 3" key="1">
    <citation type="journal article" date="2018" name="Sci. Data">
        <title>The draft genome sequence of cork oak.</title>
        <authorList>
            <person name="Ramos A.M."/>
            <person name="Usie A."/>
            <person name="Barbosa P."/>
            <person name="Barros P.M."/>
            <person name="Capote T."/>
            <person name="Chaves I."/>
            <person name="Simoes F."/>
            <person name="Abreu I."/>
            <person name="Carrasquinho I."/>
            <person name="Faro C."/>
            <person name="Guimaraes J.B."/>
            <person name="Mendonca D."/>
            <person name="Nobrega F."/>
            <person name="Rodrigues L."/>
            <person name="Saibo N.J.M."/>
            <person name="Varela M.C."/>
            <person name="Egas C."/>
            <person name="Matos J."/>
            <person name="Miguel C.M."/>
            <person name="Oliveira M.M."/>
            <person name="Ricardo C.P."/>
            <person name="Goncalves S."/>
        </authorList>
    </citation>
    <scope>NUCLEOTIDE SEQUENCE [LARGE SCALE GENOMIC DNA]</scope>
    <source>
        <strain evidence="3">cv. HL8</strain>
    </source>
</reference>
<feature type="transmembrane region" description="Helical" evidence="1">
    <location>
        <begin position="15"/>
        <end position="39"/>
    </location>
</feature>
<accession>A0AAW0K9R5</accession>
<sequence length="40" mass="4512">MPLGPSHGQERMGHVHLPACAWVCFLEIIIFLYIIHLVLG</sequence>
<organism evidence="2 3">
    <name type="scientific">Quercus suber</name>
    <name type="common">Cork oak</name>
    <dbReference type="NCBI Taxonomy" id="58331"/>
    <lineage>
        <taxon>Eukaryota</taxon>
        <taxon>Viridiplantae</taxon>
        <taxon>Streptophyta</taxon>
        <taxon>Embryophyta</taxon>
        <taxon>Tracheophyta</taxon>
        <taxon>Spermatophyta</taxon>
        <taxon>Magnoliopsida</taxon>
        <taxon>eudicotyledons</taxon>
        <taxon>Gunneridae</taxon>
        <taxon>Pentapetalae</taxon>
        <taxon>rosids</taxon>
        <taxon>fabids</taxon>
        <taxon>Fagales</taxon>
        <taxon>Fagaceae</taxon>
        <taxon>Quercus</taxon>
    </lineage>
</organism>
<protein>
    <submittedName>
        <fullName evidence="2">Uncharacterized protein</fullName>
    </submittedName>
</protein>
<keyword evidence="1" id="KW-1133">Transmembrane helix</keyword>
<evidence type="ECO:0000256" key="1">
    <source>
        <dbReference type="SAM" id="Phobius"/>
    </source>
</evidence>
<evidence type="ECO:0000313" key="2">
    <source>
        <dbReference type="EMBL" id="KAK7835822.1"/>
    </source>
</evidence>
<dbReference type="EMBL" id="PKMF04000363">
    <property type="protein sequence ID" value="KAK7835822.1"/>
    <property type="molecule type" value="Genomic_DNA"/>
</dbReference>
<comment type="caution">
    <text evidence="2">The sequence shown here is derived from an EMBL/GenBank/DDBJ whole genome shotgun (WGS) entry which is preliminary data.</text>
</comment>
<gene>
    <name evidence="2" type="ORF">CFP56_023027</name>
</gene>
<evidence type="ECO:0000313" key="3">
    <source>
        <dbReference type="Proteomes" id="UP000237347"/>
    </source>
</evidence>
<keyword evidence="1" id="KW-0472">Membrane</keyword>
<keyword evidence="1" id="KW-0812">Transmembrane</keyword>